<organism evidence="9 10">
    <name type="scientific">Fraserbacteria sp. (strain RBG_16_55_9)</name>
    <dbReference type="NCBI Taxonomy" id="1817864"/>
    <lineage>
        <taxon>Bacteria</taxon>
        <taxon>Candidatus Fraseribacteriota</taxon>
    </lineage>
</organism>
<feature type="transmembrane region" description="Helical" evidence="7">
    <location>
        <begin position="137"/>
        <end position="160"/>
    </location>
</feature>
<dbReference type="InterPro" id="IPR000515">
    <property type="entry name" value="MetI-like"/>
</dbReference>
<protein>
    <submittedName>
        <fullName evidence="9">ABC transporter permease</fullName>
    </submittedName>
</protein>
<dbReference type="Gene3D" id="1.10.3720.10">
    <property type="entry name" value="MetI-like"/>
    <property type="match status" value="1"/>
</dbReference>
<accession>A0A1F5V0P7</accession>
<comment type="subcellular location">
    <subcellularLocation>
        <location evidence="1 7">Cell membrane</location>
        <topology evidence="1 7">Multi-pass membrane protein</topology>
    </subcellularLocation>
</comment>
<name>A0A1F5V0P7_FRAXR</name>
<dbReference type="PROSITE" id="PS50928">
    <property type="entry name" value="ABC_TM1"/>
    <property type="match status" value="1"/>
</dbReference>
<keyword evidence="2 7" id="KW-0813">Transport</keyword>
<feature type="domain" description="ABC transmembrane type-1" evidence="8">
    <location>
        <begin position="100"/>
        <end position="321"/>
    </location>
</feature>
<proteinExistence type="inferred from homology"/>
<keyword evidence="6 7" id="KW-0472">Membrane</keyword>
<evidence type="ECO:0000256" key="5">
    <source>
        <dbReference type="ARBA" id="ARBA00022989"/>
    </source>
</evidence>
<evidence type="ECO:0000313" key="10">
    <source>
        <dbReference type="Proteomes" id="UP000179157"/>
    </source>
</evidence>
<feature type="transmembrane region" description="Helical" evidence="7">
    <location>
        <begin position="256"/>
        <end position="277"/>
    </location>
</feature>
<dbReference type="STRING" id="1817864.A2Z21_07290"/>
<dbReference type="PANTHER" id="PTHR30465:SF43">
    <property type="entry name" value="OLIGOPEPTIDE ABC TRANSPORTER, PERMEASE PROTEIN"/>
    <property type="match status" value="1"/>
</dbReference>
<dbReference type="CDD" id="cd06261">
    <property type="entry name" value="TM_PBP2"/>
    <property type="match status" value="1"/>
</dbReference>
<dbReference type="PANTHER" id="PTHR30465">
    <property type="entry name" value="INNER MEMBRANE ABC TRANSPORTER"/>
    <property type="match status" value="1"/>
</dbReference>
<dbReference type="GO" id="GO:0055085">
    <property type="term" value="P:transmembrane transport"/>
    <property type="evidence" value="ECO:0007669"/>
    <property type="project" value="InterPro"/>
</dbReference>
<evidence type="ECO:0000256" key="6">
    <source>
        <dbReference type="ARBA" id="ARBA00023136"/>
    </source>
</evidence>
<comment type="caution">
    <text evidence="9">The sequence shown here is derived from an EMBL/GenBank/DDBJ whole genome shotgun (WGS) entry which is preliminary data.</text>
</comment>
<reference evidence="9 10" key="1">
    <citation type="journal article" date="2016" name="Nat. Commun.">
        <title>Thousands of microbial genomes shed light on interconnected biogeochemical processes in an aquifer system.</title>
        <authorList>
            <person name="Anantharaman K."/>
            <person name="Brown C.T."/>
            <person name="Hug L.A."/>
            <person name="Sharon I."/>
            <person name="Castelle C.J."/>
            <person name="Probst A.J."/>
            <person name="Thomas B.C."/>
            <person name="Singh A."/>
            <person name="Wilkins M.J."/>
            <person name="Karaoz U."/>
            <person name="Brodie E.L."/>
            <person name="Williams K.H."/>
            <person name="Hubbard S.S."/>
            <person name="Banfield J.F."/>
        </authorList>
    </citation>
    <scope>NUCLEOTIDE SEQUENCE [LARGE SCALE GENOMIC DNA]</scope>
    <source>
        <strain evidence="10">RBG_16_55_9</strain>
    </source>
</reference>
<feature type="transmembrane region" description="Helical" evidence="7">
    <location>
        <begin position="9"/>
        <end position="29"/>
    </location>
</feature>
<evidence type="ECO:0000256" key="7">
    <source>
        <dbReference type="RuleBase" id="RU363032"/>
    </source>
</evidence>
<dbReference type="InterPro" id="IPR035906">
    <property type="entry name" value="MetI-like_sf"/>
</dbReference>
<dbReference type="GO" id="GO:0005886">
    <property type="term" value="C:plasma membrane"/>
    <property type="evidence" value="ECO:0007669"/>
    <property type="project" value="UniProtKB-SubCell"/>
</dbReference>
<evidence type="ECO:0000256" key="2">
    <source>
        <dbReference type="ARBA" id="ARBA00022448"/>
    </source>
</evidence>
<dbReference type="SUPFAM" id="SSF161098">
    <property type="entry name" value="MetI-like"/>
    <property type="match status" value="1"/>
</dbReference>
<feature type="transmembrane region" description="Helical" evidence="7">
    <location>
        <begin position="99"/>
        <end position="125"/>
    </location>
</feature>
<keyword evidence="5 7" id="KW-1133">Transmembrane helix</keyword>
<sequence>MLSYIIRRVLLIIPTLFLVSLISFVIIALQEHYNGDFVTQLKGNPRVTPETIERYQKSLGLDQPWYMRYAKWLEGIITRWDFGYSFEKRQPVGDLIMQYLPFTLLITIPTALFVWLLAIPIGIYSATHQYSLGDHSLTLLGFIGLSLPTFFSALVLLFLLTDLNYPAISGIFSQQYIAGSPWPWNWSWGKFVDFLAHLWPAVLVIGGASIAGLMRVMRGTLLDVFGSQYVQTARAKGLAERIVIYKHAVRNAINPMISIFGQFLPVLVSGSLIAAQVLNMPNLEIFYFQSLQPPDEYVVVTVLLFFALFLLVGNLIADILLAWVDPRVRYD</sequence>
<keyword evidence="4 7" id="KW-0812">Transmembrane</keyword>
<keyword evidence="3" id="KW-1003">Cell membrane</keyword>
<evidence type="ECO:0000259" key="8">
    <source>
        <dbReference type="PROSITE" id="PS50928"/>
    </source>
</evidence>
<dbReference type="EMBL" id="MFGX01000023">
    <property type="protein sequence ID" value="OGF56898.1"/>
    <property type="molecule type" value="Genomic_DNA"/>
</dbReference>
<evidence type="ECO:0000256" key="1">
    <source>
        <dbReference type="ARBA" id="ARBA00004651"/>
    </source>
</evidence>
<dbReference type="InterPro" id="IPR045621">
    <property type="entry name" value="BPD_transp_1_N"/>
</dbReference>
<gene>
    <name evidence="9" type="ORF">A2Z21_07290</name>
</gene>
<evidence type="ECO:0000256" key="4">
    <source>
        <dbReference type="ARBA" id="ARBA00022692"/>
    </source>
</evidence>
<dbReference type="Proteomes" id="UP000179157">
    <property type="component" value="Unassembled WGS sequence"/>
</dbReference>
<dbReference type="Pfam" id="PF00528">
    <property type="entry name" value="BPD_transp_1"/>
    <property type="match status" value="1"/>
</dbReference>
<dbReference type="Pfam" id="PF19300">
    <property type="entry name" value="BPD_transp_1_N"/>
    <property type="match status" value="1"/>
</dbReference>
<evidence type="ECO:0000313" key="9">
    <source>
        <dbReference type="EMBL" id="OGF56898.1"/>
    </source>
</evidence>
<evidence type="ECO:0000256" key="3">
    <source>
        <dbReference type="ARBA" id="ARBA00022475"/>
    </source>
</evidence>
<comment type="similarity">
    <text evidence="7">Belongs to the binding-protein-dependent transport system permease family.</text>
</comment>
<feature type="transmembrane region" description="Helical" evidence="7">
    <location>
        <begin position="297"/>
        <end position="324"/>
    </location>
</feature>
<dbReference type="AlphaFoldDB" id="A0A1F5V0P7"/>
<feature type="transmembrane region" description="Helical" evidence="7">
    <location>
        <begin position="194"/>
        <end position="214"/>
    </location>
</feature>